<evidence type="ECO:0000256" key="1">
    <source>
        <dbReference type="ARBA" id="ARBA00000073"/>
    </source>
</evidence>
<keyword evidence="14" id="KW-0694">RNA-binding</keyword>
<accession>A0A399QXP4</accession>
<dbReference type="NCBIfam" id="TIGR00093">
    <property type="entry name" value="pseudouridine synthase"/>
    <property type="match status" value="1"/>
</dbReference>
<dbReference type="SMART" id="SM00363">
    <property type="entry name" value="S4"/>
    <property type="match status" value="1"/>
</dbReference>
<dbReference type="Gene3D" id="3.30.70.580">
    <property type="entry name" value="Pseudouridine synthase I, catalytic domain, N-terminal subdomain"/>
    <property type="match status" value="1"/>
</dbReference>
<dbReference type="AlphaFoldDB" id="A0A399QXP4"/>
<evidence type="ECO:0000313" key="18">
    <source>
        <dbReference type="Proteomes" id="UP000265431"/>
    </source>
</evidence>
<evidence type="ECO:0000256" key="6">
    <source>
        <dbReference type="ARBA" id="ARBA00036535"/>
    </source>
</evidence>
<dbReference type="PANTHER" id="PTHR47683:SF2">
    <property type="entry name" value="RNA-BINDING S4 DOMAIN-CONTAINING PROTEIN"/>
    <property type="match status" value="1"/>
</dbReference>
<organism evidence="17 18">
    <name type="scientific">Henriciella barbarensis</name>
    <dbReference type="NCBI Taxonomy" id="86342"/>
    <lineage>
        <taxon>Bacteria</taxon>
        <taxon>Pseudomonadati</taxon>
        <taxon>Pseudomonadota</taxon>
        <taxon>Alphaproteobacteria</taxon>
        <taxon>Hyphomonadales</taxon>
        <taxon>Hyphomonadaceae</taxon>
        <taxon>Henriciella</taxon>
    </lineage>
</organism>
<dbReference type="InterPro" id="IPR020103">
    <property type="entry name" value="PsdUridine_synth_cat_dom_sf"/>
</dbReference>
<dbReference type="PROSITE" id="PS50889">
    <property type="entry name" value="S4"/>
    <property type="match status" value="1"/>
</dbReference>
<evidence type="ECO:0000256" key="13">
    <source>
        <dbReference type="ARBA" id="ARBA00043147"/>
    </source>
</evidence>
<dbReference type="InterPro" id="IPR002942">
    <property type="entry name" value="S4_RNA-bd"/>
</dbReference>
<keyword evidence="18" id="KW-1185">Reference proteome</keyword>
<evidence type="ECO:0000256" key="11">
    <source>
        <dbReference type="ARBA" id="ARBA00042843"/>
    </source>
</evidence>
<comment type="catalytic activity">
    <reaction evidence="1">
        <text>a uridine in RNA = a pseudouridine in RNA</text>
        <dbReference type="Rhea" id="RHEA:48348"/>
        <dbReference type="Rhea" id="RHEA-COMP:12068"/>
        <dbReference type="Rhea" id="RHEA-COMP:12069"/>
        <dbReference type="ChEBI" id="CHEBI:65314"/>
        <dbReference type="ChEBI" id="CHEBI:65315"/>
    </reaction>
</comment>
<dbReference type="InterPro" id="IPR036986">
    <property type="entry name" value="S4_RNA-bd_sf"/>
</dbReference>
<dbReference type="GO" id="GO:0003723">
    <property type="term" value="F:RNA binding"/>
    <property type="evidence" value="ECO:0007669"/>
    <property type="project" value="UniProtKB-KW"/>
</dbReference>
<evidence type="ECO:0000256" key="3">
    <source>
        <dbReference type="ARBA" id="ARBA00031870"/>
    </source>
</evidence>
<dbReference type="InterPro" id="IPR000748">
    <property type="entry name" value="PsdUridine_synth_RsuA/RluB/E/F"/>
</dbReference>
<reference evidence="17 18" key="1">
    <citation type="submission" date="2018-08" db="EMBL/GenBank/DDBJ databases">
        <title>Henriciella mobilis sp. nov., isolated from seawater.</title>
        <authorList>
            <person name="Cheng H."/>
            <person name="Wu Y.-H."/>
            <person name="Xu X.-W."/>
            <person name="Guo L.-L."/>
        </authorList>
    </citation>
    <scope>NUCLEOTIDE SEQUENCE [LARGE SCALE GENOMIC DNA]</scope>
    <source>
        <strain evidence="17 18">CCUG66934</strain>
    </source>
</reference>
<dbReference type="InterPro" id="IPR042092">
    <property type="entry name" value="PsdUridine_s_RsuA/RluB/E/F_cat"/>
</dbReference>
<evidence type="ECO:0000256" key="15">
    <source>
        <dbReference type="SAM" id="MobiDB-lite"/>
    </source>
</evidence>
<dbReference type="InterPro" id="IPR006145">
    <property type="entry name" value="PsdUridine_synth_RsuA/RluA"/>
</dbReference>
<dbReference type="RefSeq" id="WP_119378742.1">
    <property type="nucleotide sequence ID" value="NZ_QWGB01000005.1"/>
</dbReference>
<evidence type="ECO:0000256" key="9">
    <source>
        <dbReference type="ARBA" id="ARBA00041420"/>
    </source>
</evidence>
<dbReference type="GO" id="GO:0160138">
    <property type="term" value="F:23S rRNA pseudouridine(2604) synthase activity"/>
    <property type="evidence" value="ECO:0007669"/>
    <property type="project" value="UniProtKB-EC"/>
</dbReference>
<dbReference type="OrthoDB" id="9807213at2"/>
<dbReference type="EC" id="5.4.99.21" evidence="7"/>
<proteinExistence type="predicted"/>
<dbReference type="SUPFAM" id="SSF55174">
    <property type="entry name" value="Alpha-L RNA-binding motif"/>
    <property type="match status" value="1"/>
</dbReference>
<keyword evidence="2" id="KW-0413">Isomerase</keyword>
<dbReference type="EMBL" id="QWGB01000005">
    <property type="protein sequence ID" value="RIJ23553.1"/>
    <property type="molecule type" value="Genomic_DNA"/>
</dbReference>
<evidence type="ECO:0000256" key="5">
    <source>
        <dbReference type="ARBA" id="ARBA00036390"/>
    </source>
</evidence>
<dbReference type="Proteomes" id="UP000265431">
    <property type="component" value="Unassembled WGS sequence"/>
</dbReference>
<dbReference type="GO" id="GO:0000455">
    <property type="term" value="P:enzyme-directed rRNA pseudouridine synthesis"/>
    <property type="evidence" value="ECO:0007669"/>
    <property type="project" value="UniProtKB-ARBA"/>
</dbReference>
<sequence>MSSTYTYDGNEPVRLNKWMASLGICSRREAETLISQGSVSVDGEKVSEPGHKIEPGQTMTLAGKATKALDDQLTIVLHKPVGYVSAQPEGEQVPAIRLASKDNLLGKAPKIPGRNPNFAPLGRLDMDSRGLLLLSEDGVLAKAVIGPSSALDKEYLVTVQGQITDQIIGKLRHGLSLDGRRLKSAKVDQLGPGRLRFVLREGRNRQIRRMCELIGLVVIDLFRARIGPLELDKLPEGKWRALTSEERAALIKASKPLMDASGGSKARKASARSRGKSRSGPARAGQSRKR</sequence>
<feature type="compositionally biased region" description="Basic residues" evidence="15">
    <location>
        <begin position="265"/>
        <end position="277"/>
    </location>
</feature>
<dbReference type="CDD" id="cd00165">
    <property type="entry name" value="S4"/>
    <property type="match status" value="1"/>
</dbReference>
<evidence type="ECO:0000256" key="14">
    <source>
        <dbReference type="PROSITE-ProRule" id="PRU00182"/>
    </source>
</evidence>
<feature type="region of interest" description="Disordered" evidence="15">
    <location>
        <begin position="253"/>
        <end position="290"/>
    </location>
</feature>
<evidence type="ECO:0000256" key="8">
    <source>
        <dbReference type="ARBA" id="ARBA00039989"/>
    </source>
</evidence>
<comment type="catalytic activity">
    <reaction evidence="6">
        <text>uridine(2604) in 23S rRNA = pseudouridine(2604) in 23S rRNA</text>
        <dbReference type="Rhea" id="RHEA:38875"/>
        <dbReference type="Rhea" id="RHEA-COMP:10093"/>
        <dbReference type="Rhea" id="RHEA-COMP:10094"/>
        <dbReference type="ChEBI" id="CHEBI:65314"/>
        <dbReference type="ChEBI" id="CHEBI:65315"/>
        <dbReference type="EC" id="5.4.99.21"/>
    </reaction>
</comment>
<comment type="caution">
    <text evidence="17">The sequence shown here is derived from an EMBL/GenBank/DDBJ whole genome shotgun (WGS) entry which is preliminary data.</text>
</comment>
<name>A0A399QXP4_9PROT</name>
<evidence type="ECO:0000256" key="2">
    <source>
        <dbReference type="ARBA" id="ARBA00023235"/>
    </source>
</evidence>
<dbReference type="Pfam" id="PF00849">
    <property type="entry name" value="PseudoU_synth_2"/>
    <property type="match status" value="1"/>
</dbReference>
<feature type="compositionally biased region" description="Low complexity" evidence="15">
    <location>
        <begin position="278"/>
        <end position="290"/>
    </location>
</feature>
<gene>
    <name evidence="17" type="ORF">D1224_04625</name>
</gene>
<comment type="catalytic activity">
    <reaction evidence="5">
        <text>uridine(35) in tRNA(Tyr) = pseudouridine(35) in tRNA(Tyr)</text>
        <dbReference type="Rhea" id="RHEA:60556"/>
        <dbReference type="Rhea" id="RHEA-COMP:15607"/>
        <dbReference type="Rhea" id="RHEA-COMP:15608"/>
        <dbReference type="ChEBI" id="CHEBI:65314"/>
        <dbReference type="ChEBI" id="CHEBI:65315"/>
    </reaction>
</comment>
<protein>
    <recommendedName>
        <fullName evidence="8">Dual-specificity RNA pseudouridine synthase RluF</fullName>
        <ecNumber evidence="7">5.4.99.21</ecNumber>
    </recommendedName>
    <alternativeName>
        <fullName evidence="10">23S rRNA pseudouridine(2604) synthase</fullName>
    </alternativeName>
    <alternativeName>
        <fullName evidence="3">RNA pseudouridylate synthase</fullName>
    </alternativeName>
    <alternativeName>
        <fullName evidence="4">RNA-uridine isomerase</fullName>
    </alternativeName>
    <alternativeName>
        <fullName evidence="12">Ribosomal large subunit pseudouridine synthase F</fullName>
    </alternativeName>
    <alternativeName>
        <fullName evidence="11">rRNA pseudouridylate synthase F</fullName>
    </alternativeName>
    <alternativeName>
        <fullName evidence="13">rRNA-uridine isomerase F</fullName>
    </alternativeName>
    <alternativeName>
        <fullName evidence="9">tRNA(Tyr) pseudouridine(35) synthase</fullName>
    </alternativeName>
</protein>
<evidence type="ECO:0000256" key="10">
    <source>
        <dbReference type="ARBA" id="ARBA00041697"/>
    </source>
</evidence>
<evidence type="ECO:0000259" key="16">
    <source>
        <dbReference type="SMART" id="SM00363"/>
    </source>
</evidence>
<dbReference type="InterPro" id="IPR020094">
    <property type="entry name" value="TruA/RsuA/RluB/E/F_N"/>
</dbReference>
<dbReference type="SUPFAM" id="SSF55120">
    <property type="entry name" value="Pseudouridine synthase"/>
    <property type="match status" value="1"/>
</dbReference>
<feature type="domain" description="RNA-binding S4" evidence="16">
    <location>
        <begin position="13"/>
        <end position="74"/>
    </location>
</feature>
<dbReference type="Gene3D" id="3.10.290.10">
    <property type="entry name" value="RNA-binding S4 domain"/>
    <property type="match status" value="1"/>
</dbReference>
<evidence type="ECO:0000256" key="4">
    <source>
        <dbReference type="ARBA" id="ARBA00033164"/>
    </source>
</evidence>
<dbReference type="PANTHER" id="PTHR47683">
    <property type="entry name" value="PSEUDOURIDINE SYNTHASE FAMILY PROTEIN-RELATED"/>
    <property type="match status" value="1"/>
</dbReference>
<dbReference type="Pfam" id="PF01479">
    <property type="entry name" value="S4"/>
    <property type="match status" value="1"/>
</dbReference>
<dbReference type="Gene3D" id="3.30.70.1560">
    <property type="entry name" value="Alpha-L RNA-binding motif"/>
    <property type="match status" value="1"/>
</dbReference>
<evidence type="ECO:0000256" key="12">
    <source>
        <dbReference type="ARBA" id="ARBA00042890"/>
    </source>
</evidence>
<dbReference type="InterPro" id="IPR050343">
    <property type="entry name" value="RsuA_PseudoU_synthase"/>
</dbReference>
<evidence type="ECO:0000313" key="17">
    <source>
        <dbReference type="EMBL" id="RIJ23553.1"/>
    </source>
</evidence>
<evidence type="ECO:0000256" key="7">
    <source>
        <dbReference type="ARBA" id="ARBA00038922"/>
    </source>
</evidence>